<dbReference type="EMBL" id="VSSQ01032233">
    <property type="protein sequence ID" value="MPM83436.1"/>
    <property type="molecule type" value="Genomic_DNA"/>
</dbReference>
<reference evidence="1" key="1">
    <citation type="submission" date="2019-08" db="EMBL/GenBank/DDBJ databases">
        <authorList>
            <person name="Kucharzyk K."/>
            <person name="Murdoch R.W."/>
            <person name="Higgins S."/>
            <person name="Loffler F."/>
        </authorList>
    </citation>
    <scope>NUCLEOTIDE SEQUENCE</scope>
</reference>
<evidence type="ECO:0000313" key="1">
    <source>
        <dbReference type="EMBL" id="MPM83436.1"/>
    </source>
</evidence>
<name>A0A645D240_9ZZZZ</name>
<accession>A0A645D240</accession>
<organism evidence="1">
    <name type="scientific">bioreactor metagenome</name>
    <dbReference type="NCBI Taxonomy" id="1076179"/>
    <lineage>
        <taxon>unclassified sequences</taxon>
        <taxon>metagenomes</taxon>
        <taxon>ecological metagenomes</taxon>
    </lineage>
</organism>
<sequence length="134" mass="15297">MEKMKKIIVLFIFCIFSLVFVLLSCNKKVLLTTETNETAETEITNTTENINIENPSETQSDEEKTDYTAVSEYINDEKDNDKTVKPVLRVEFLSKSNNSDIIYKNIIEIPEICDGNSAAAVKINADIYNKLYEK</sequence>
<proteinExistence type="predicted"/>
<comment type="caution">
    <text evidence="1">The sequence shown here is derived from an EMBL/GenBank/DDBJ whole genome shotgun (WGS) entry which is preliminary data.</text>
</comment>
<dbReference type="AlphaFoldDB" id="A0A645D240"/>
<protein>
    <submittedName>
        <fullName evidence="1">Uncharacterized protein</fullName>
    </submittedName>
</protein>
<gene>
    <name evidence="1" type="ORF">SDC9_130500</name>
</gene>
<dbReference type="PROSITE" id="PS51257">
    <property type="entry name" value="PROKAR_LIPOPROTEIN"/>
    <property type="match status" value="1"/>
</dbReference>